<dbReference type="RefSeq" id="WP_045802183.1">
    <property type="nucleotide sequence ID" value="NZ_CP011071.1"/>
</dbReference>
<name>A0A0D5YUI2_9FLAO</name>
<accession>A0A0D5YUI2</accession>
<dbReference type="EMBL" id="CP011071">
    <property type="protein sequence ID" value="AKA35536.1"/>
    <property type="molecule type" value="Genomic_DNA"/>
</dbReference>
<dbReference type="AlphaFoldDB" id="A0A0D5YUI2"/>
<evidence type="ECO:0000313" key="4">
    <source>
        <dbReference type="Proteomes" id="UP000032726"/>
    </source>
</evidence>
<dbReference type="Proteomes" id="UP000032726">
    <property type="component" value="Chromosome"/>
</dbReference>
<protein>
    <recommendedName>
        <fullName evidence="2">Putative auto-transporter adhesin head GIN domain-containing protein</fullName>
    </recommendedName>
</protein>
<reference evidence="3 4" key="1">
    <citation type="submission" date="2015-03" db="EMBL/GenBank/DDBJ databases">
        <title>Complete genome sequence of Muricauda lutaonensis CC-HSB-11T, isolated from a coastal hot spring.</title>
        <authorList>
            <person name="Kim K.M."/>
        </authorList>
    </citation>
    <scope>NUCLEOTIDE SEQUENCE [LARGE SCALE GENOMIC DNA]</scope>
    <source>
        <strain evidence="3 4">CC-HSB-11</strain>
    </source>
</reference>
<dbReference type="InterPro" id="IPR021255">
    <property type="entry name" value="DUF2807"/>
</dbReference>
<dbReference type="HOGENOM" id="CLU_082982_0_0_10"/>
<gene>
    <name evidence="3" type="ORF">VC82_1931</name>
</gene>
<evidence type="ECO:0000259" key="2">
    <source>
        <dbReference type="Pfam" id="PF10988"/>
    </source>
</evidence>
<dbReference type="KEGG" id="mlt:VC82_1931"/>
<dbReference type="Gene3D" id="2.160.20.120">
    <property type="match status" value="1"/>
</dbReference>
<dbReference type="OrthoDB" id="1419485at2"/>
<dbReference type="Pfam" id="PF10988">
    <property type="entry name" value="DUF2807"/>
    <property type="match status" value="1"/>
</dbReference>
<keyword evidence="1" id="KW-0732">Signal</keyword>
<organism evidence="3 4">
    <name type="scientific">Flagellimonas lutaonensis</name>
    <dbReference type="NCBI Taxonomy" id="516051"/>
    <lineage>
        <taxon>Bacteria</taxon>
        <taxon>Pseudomonadati</taxon>
        <taxon>Bacteroidota</taxon>
        <taxon>Flavobacteriia</taxon>
        <taxon>Flavobacteriales</taxon>
        <taxon>Flavobacteriaceae</taxon>
        <taxon>Flagellimonas</taxon>
    </lineage>
</organism>
<feature type="domain" description="Putative auto-transporter adhesin head GIN" evidence="2">
    <location>
        <begin position="40"/>
        <end position="256"/>
    </location>
</feature>
<sequence>MKKFLLPLLLLFMVSMTAQRKPKIKGNRVVTEVNGELPSFNAIVLEDNLDIVLKKSFGPGYRIEADDNLVDILKFKVEDSTLVISSFYTVTSKKKFNITVEFVELKAISAQEGSIVSEDIITNDRVFIDAFGNSEMNLSASASVLDLNMEETSSGDLNLDVDSLNINLRGRSKPSIYMASGTATLELQDNANLVVEGTSDNLFAKVGDNAKLKAQRMEAALVKLHLEGSADAHVYAYREFELSSKGNGKTFLYGTPKITITEFLDTSQLVKKVE</sequence>
<feature type="chain" id="PRO_5002300460" description="Putative auto-transporter adhesin head GIN domain-containing protein" evidence="1">
    <location>
        <begin position="21"/>
        <end position="274"/>
    </location>
</feature>
<evidence type="ECO:0000313" key="3">
    <source>
        <dbReference type="EMBL" id="AKA35536.1"/>
    </source>
</evidence>
<proteinExistence type="predicted"/>
<evidence type="ECO:0000256" key="1">
    <source>
        <dbReference type="SAM" id="SignalP"/>
    </source>
</evidence>
<dbReference type="STRING" id="516051.VC82_1931"/>
<dbReference type="PATRIC" id="fig|516051.4.peg.1991"/>
<feature type="signal peptide" evidence="1">
    <location>
        <begin position="1"/>
        <end position="20"/>
    </location>
</feature>
<keyword evidence="4" id="KW-1185">Reference proteome</keyword>